<dbReference type="GO" id="GO:0033729">
    <property type="term" value="F:anthocyanidin reductase activity"/>
    <property type="evidence" value="ECO:0007669"/>
    <property type="project" value="TreeGrafter"/>
</dbReference>
<keyword evidence="3" id="KW-0284">Flavonoid biosynthesis</keyword>
<reference evidence="6" key="1">
    <citation type="journal article" date="2023" name="Mol. Ecol. Resour.">
        <title>Chromosome-level genome assembly of a triploid poplar Populus alba 'Berolinensis'.</title>
        <authorList>
            <person name="Chen S."/>
            <person name="Yu Y."/>
            <person name="Wang X."/>
            <person name="Wang S."/>
            <person name="Zhang T."/>
            <person name="Zhou Y."/>
            <person name="He R."/>
            <person name="Meng N."/>
            <person name="Wang Y."/>
            <person name="Liu W."/>
            <person name="Liu Z."/>
            <person name="Liu J."/>
            <person name="Guo Q."/>
            <person name="Huang H."/>
            <person name="Sederoff R.R."/>
            <person name="Wang G."/>
            <person name="Qu G."/>
            <person name="Chen S."/>
        </authorList>
    </citation>
    <scope>NUCLEOTIDE SEQUENCE</scope>
    <source>
        <strain evidence="6">SC-2020</strain>
    </source>
</reference>
<feature type="domain" description="Thioester reductase (TE)" evidence="5">
    <location>
        <begin position="2"/>
        <end position="102"/>
    </location>
</feature>
<gene>
    <name evidence="6" type="ORF">NC653_027123</name>
</gene>
<organism evidence="6 7">
    <name type="scientific">Populus alba x Populus x berolinensis</name>
    <dbReference type="NCBI Taxonomy" id="444605"/>
    <lineage>
        <taxon>Eukaryota</taxon>
        <taxon>Viridiplantae</taxon>
        <taxon>Streptophyta</taxon>
        <taxon>Embryophyta</taxon>
        <taxon>Tracheophyta</taxon>
        <taxon>Spermatophyta</taxon>
        <taxon>Magnoliopsida</taxon>
        <taxon>eudicotyledons</taxon>
        <taxon>Gunneridae</taxon>
        <taxon>Pentapetalae</taxon>
        <taxon>rosids</taxon>
        <taxon>fabids</taxon>
        <taxon>Malpighiales</taxon>
        <taxon>Salicaceae</taxon>
        <taxon>Saliceae</taxon>
        <taxon>Populus</taxon>
    </lineage>
</organism>
<dbReference type="InterPro" id="IPR050425">
    <property type="entry name" value="NAD(P)_dehydrat-like"/>
</dbReference>
<evidence type="ECO:0000256" key="4">
    <source>
        <dbReference type="ARBA" id="ARBA00023445"/>
    </source>
</evidence>
<dbReference type="PANTHER" id="PTHR10366:SF288">
    <property type="entry name" value="ANTHOCYANIDIN REDUCTASE"/>
    <property type="match status" value="1"/>
</dbReference>
<keyword evidence="7" id="KW-1185">Reference proteome</keyword>
<comment type="caution">
    <text evidence="6">The sequence shown here is derived from an EMBL/GenBank/DDBJ whole genome shotgun (WGS) entry which is preliminary data.</text>
</comment>
<proteinExistence type="inferred from homology"/>
<dbReference type="GO" id="GO:0009813">
    <property type="term" value="P:flavonoid biosynthetic process"/>
    <property type="evidence" value="ECO:0007669"/>
    <property type="project" value="UniProtKB-KW"/>
</dbReference>
<evidence type="ECO:0000259" key="5">
    <source>
        <dbReference type="Pfam" id="PF07993"/>
    </source>
</evidence>
<dbReference type="Gene3D" id="3.40.50.720">
    <property type="entry name" value="NAD(P)-binding Rossmann-like Domain"/>
    <property type="match status" value="1"/>
</dbReference>
<sequence>MIKPAIQGVHNVLKACAKAKTVKRVILTSSAAAVSTNKLNGTGLVMDEKNWTDVEFLTSEKPPTWGYPESKTLAEKAAWKFAEENNINLITVIPSLMITGAKPARNPEPQKYAFCICGDFPSKAKLIITSEKLSSEGFSFKYGIEEIYDQINCGILQGQWIAELKRSMTKLTVSDC</sequence>
<dbReference type="Proteomes" id="UP001164929">
    <property type="component" value="Chromosome 11"/>
</dbReference>
<name>A0AAD6M552_9ROSI</name>
<comment type="similarity">
    <text evidence="4">Belongs to the NAD(P)-dependent epimerase/dehydratase family. Dihydroflavonol-4-reductase subfamily.</text>
</comment>
<protein>
    <recommendedName>
        <fullName evidence="5">Thioester reductase (TE) domain-containing protein</fullName>
    </recommendedName>
</protein>
<keyword evidence="2" id="KW-0560">Oxidoreductase</keyword>
<accession>A0AAD6M552</accession>
<dbReference type="PANTHER" id="PTHR10366">
    <property type="entry name" value="NAD DEPENDENT EPIMERASE/DEHYDRATASE"/>
    <property type="match status" value="1"/>
</dbReference>
<evidence type="ECO:0000256" key="2">
    <source>
        <dbReference type="ARBA" id="ARBA00023002"/>
    </source>
</evidence>
<dbReference type="Pfam" id="PF07993">
    <property type="entry name" value="NAD_binding_4"/>
    <property type="match status" value="1"/>
</dbReference>
<evidence type="ECO:0000313" key="6">
    <source>
        <dbReference type="EMBL" id="KAJ6978852.1"/>
    </source>
</evidence>
<evidence type="ECO:0000256" key="3">
    <source>
        <dbReference type="ARBA" id="ARBA00023241"/>
    </source>
</evidence>
<dbReference type="SUPFAM" id="SSF51735">
    <property type="entry name" value="NAD(P)-binding Rossmann-fold domains"/>
    <property type="match status" value="1"/>
</dbReference>
<evidence type="ECO:0000256" key="1">
    <source>
        <dbReference type="ARBA" id="ARBA00022857"/>
    </source>
</evidence>
<evidence type="ECO:0000313" key="7">
    <source>
        <dbReference type="Proteomes" id="UP001164929"/>
    </source>
</evidence>
<dbReference type="InterPro" id="IPR013120">
    <property type="entry name" value="FAR_NAD-bd"/>
</dbReference>
<dbReference type="AlphaFoldDB" id="A0AAD6M552"/>
<dbReference type="InterPro" id="IPR036291">
    <property type="entry name" value="NAD(P)-bd_dom_sf"/>
</dbReference>
<dbReference type="EMBL" id="JAQIZT010000011">
    <property type="protein sequence ID" value="KAJ6978852.1"/>
    <property type="molecule type" value="Genomic_DNA"/>
</dbReference>
<dbReference type="GO" id="GO:0016616">
    <property type="term" value="F:oxidoreductase activity, acting on the CH-OH group of donors, NAD or NADP as acceptor"/>
    <property type="evidence" value="ECO:0007669"/>
    <property type="project" value="TreeGrafter"/>
</dbReference>
<keyword evidence="1" id="KW-0521">NADP</keyword>